<dbReference type="Pfam" id="PF04149">
    <property type="entry name" value="DUF397"/>
    <property type="match status" value="1"/>
</dbReference>
<evidence type="ECO:0000313" key="4">
    <source>
        <dbReference type="Proteomes" id="UP000432464"/>
    </source>
</evidence>
<comment type="caution">
    <text evidence="3">The sequence shown here is derived from an EMBL/GenBank/DDBJ whole genome shotgun (WGS) entry which is preliminary data.</text>
</comment>
<gene>
    <name evidence="3" type="ORF">GLP40_08390</name>
</gene>
<proteinExistence type="predicted"/>
<feature type="region of interest" description="Disordered" evidence="1">
    <location>
        <begin position="1"/>
        <end position="20"/>
    </location>
</feature>
<reference evidence="3 4" key="1">
    <citation type="submission" date="2019-11" db="EMBL/GenBank/DDBJ databases">
        <title>Nocardia sp. nov. CT2-14 isolated from soil.</title>
        <authorList>
            <person name="Kanchanasin P."/>
            <person name="Tanasupawat S."/>
            <person name="Yuki M."/>
            <person name="Kudo T."/>
        </authorList>
    </citation>
    <scope>NUCLEOTIDE SEQUENCE [LARGE SCALE GENOMIC DNA]</scope>
    <source>
        <strain evidence="3 4">CT2-14</strain>
    </source>
</reference>
<feature type="domain" description="DUF397" evidence="2">
    <location>
        <begin position="6"/>
        <end position="67"/>
    </location>
</feature>
<dbReference type="EMBL" id="WMBB01000003">
    <property type="protein sequence ID" value="MTE12790.1"/>
    <property type="molecule type" value="Genomic_DNA"/>
</dbReference>
<sequence>MSYERGWRKSSRSGDGGGGNCVEVLLTDEAVLIRDSKYLRDPANDPAHQPVVSVPGPQWDAFLAGVRAGAFDLVVR</sequence>
<keyword evidence="4" id="KW-1185">Reference proteome</keyword>
<accession>A0A6I3KWA4</accession>
<name>A0A6I3KWA4_9NOCA</name>
<organism evidence="3 4">
    <name type="scientific">Nocardia aurantiaca</name>
    <dbReference type="NCBI Taxonomy" id="2675850"/>
    <lineage>
        <taxon>Bacteria</taxon>
        <taxon>Bacillati</taxon>
        <taxon>Actinomycetota</taxon>
        <taxon>Actinomycetes</taxon>
        <taxon>Mycobacteriales</taxon>
        <taxon>Nocardiaceae</taxon>
        <taxon>Nocardia</taxon>
    </lineage>
</organism>
<dbReference type="Proteomes" id="UP000432464">
    <property type="component" value="Unassembled WGS sequence"/>
</dbReference>
<evidence type="ECO:0000256" key="1">
    <source>
        <dbReference type="SAM" id="MobiDB-lite"/>
    </source>
</evidence>
<dbReference type="InterPro" id="IPR007278">
    <property type="entry name" value="DUF397"/>
</dbReference>
<evidence type="ECO:0000313" key="3">
    <source>
        <dbReference type="EMBL" id="MTE12790.1"/>
    </source>
</evidence>
<evidence type="ECO:0000259" key="2">
    <source>
        <dbReference type="Pfam" id="PF04149"/>
    </source>
</evidence>
<protein>
    <submittedName>
        <fullName evidence="3">DUF397 domain-containing protein</fullName>
    </submittedName>
</protein>
<dbReference type="AlphaFoldDB" id="A0A6I3KWA4"/>